<feature type="domain" description="FAD/NAD(P)-binding" evidence="5">
    <location>
        <begin position="9"/>
        <end position="301"/>
    </location>
</feature>
<dbReference type="KEGG" id="bgm:CAL15_22210"/>
<dbReference type="SUPFAM" id="SSF55424">
    <property type="entry name" value="FAD/NAD-linked reductases, dimerisation (C-terminal) domain"/>
    <property type="match status" value="1"/>
</dbReference>
<accession>A0A1W6ZHG7</accession>
<keyword evidence="2" id="KW-0285">Flavoprotein</keyword>
<organism evidence="7 8">
    <name type="scientific">Bordetella genomosp. 13</name>
    <dbReference type="NCBI Taxonomy" id="463040"/>
    <lineage>
        <taxon>Bacteria</taxon>
        <taxon>Pseudomonadati</taxon>
        <taxon>Pseudomonadota</taxon>
        <taxon>Betaproteobacteria</taxon>
        <taxon>Burkholderiales</taxon>
        <taxon>Alcaligenaceae</taxon>
        <taxon>Bordetella</taxon>
    </lineage>
</organism>
<evidence type="ECO:0000313" key="8">
    <source>
        <dbReference type="Proteomes" id="UP000194161"/>
    </source>
</evidence>
<dbReference type="STRING" id="463040.CAL15_22210"/>
<dbReference type="RefSeq" id="WP_086080486.1">
    <property type="nucleotide sequence ID" value="NZ_CP021111.1"/>
</dbReference>
<protein>
    <submittedName>
        <fullName evidence="7">Pyridine nucleotide-disulfide oxidoreductase</fullName>
    </submittedName>
</protein>
<dbReference type="Gene3D" id="3.50.50.60">
    <property type="entry name" value="FAD/NAD(P)-binding domain"/>
    <property type="match status" value="2"/>
</dbReference>
<evidence type="ECO:0000256" key="1">
    <source>
        <dbReference type="ARBA" id="ARBA00001974"/>
    </source>
</evidence>
<evidence type="ECO:0000259" key="6">
    <source>
        <dbReference type="Pfam" id="PF14759"/>
    </source>
</evidence>
<evidence type="ECO:0000256" key="4">
    <source>
        <dbReference type="ARBA" id="ARBA00023002"/>
    </source>
</evidence>
<dbReference type="PANTHER" id="PTHR43557:SF2">
    <property type="entry name" value="RIESKE DOMAIN-CONTAINING PROTEIN-RELATED"/>
    <property type="match status" value="1"/>
</dbReference>
<keyword evidence="3" id="KW-0274">FAD</keyword>
<sequence>MSDTSSAGVLIIGAGHAGVECAWALRAAGYALPITLAGDETHTPYERPPLSKGVLLGTTGPDRIVLKAQAQYAAQGITHLPGVRIAALRPGVAVTTDGRELPFEHCVLATGSRARAIPGLHGPGIYAIRTQDDAMALRQAIATGSRLLVVGGGYLGLEAASSAAKLGAQVTVLEQSGALMGGRVSPHTAQAMGALHRDAGIDWHTGCSVIRWEADGAAWRAHTAAHGTHEADVVLVAIGAEPNDALARDAGVYCQDGIVVDDACRTSMERVYAIGDCASTWREELGRHARVESVQNALAQARLVAAHIGGKPPAARRAATFWSEQQGRRLQMAGLVAPGAPCRDVVSTTAKGWLVERYIDDRLAAIEAVDSPVEFVKGVARLSPATPA</sequence>
<comment type="cofactor">
    <cofactor evidence="1">
        <name>FAD</name>
        <dbReference type="ChEBI" id="CHEBI:57692"/>
    </cofactor>
</comment>
<dbReference type="InterPro" id="IPR036188">
    <property type="entry name" value="FAD/NAD-bd_sf"/>
</dbReference>
<dbReference type="InterPro" id="IPR016156">
    <property type="entry name" value="FAD/NAD-linked_Rdtase_dimer_sf"/>
</dbReference>
<keyword evidence="4" id="KW-0560">Oxidoreductase</keyword>
<dbReference type="Proteomes" id="UP000194161">
    <property type="component" value="Chromosome"/>
</dbReference>
<dbReference type="PANTHER" id="PTHR43557">
    <property type="entry name" value="APOPTOSIS-INDUCING FACTOR 1"/>
    <property type="match status" value="1"/>
</dbReference>
<proteinExistence type="predicted"/>
<evidence type="ECO:0000313" key="7">
    <source>
        <dbReference type="EMBL" id="ARP96838.1"/>
    </source>
</evidence>
<dbReference type="Pfam" id="PF07992">
    <property type="entry name" value="Pyr_redox_2"/>
    <property type="match status" value="1"/>
</dbReference>
<evidence type="ECO:0000256" key="2">
    <source>
        <dbReference type="ARBA" id="ARBA00022630"/>
    </source>
</evidence>
<evidence type="ECO:0000256" key="3">
    <source>
        <dbReference type="ARBA" id="ARBA00022827"/>
    </source>
</evidence>
<dbReference type="OrthoDB" id="9769238at2"/>
<dbReference type="AlphaFoldDB" id="A0A1W6ZHG7"/>
<dbReference type="GO" id="GO:0005737">
    <property type="term" value="C:cytoplasm"/>
    <property type="evidence" value="ECO:0007669"/>
    <property type="project" value="TreeGrafter"/>
</dbReference>
<dbReference type="GO" id="GO:0016651">
    <property type="term" value="F:oxidoreductase activity, acting on NAD(P)H"/>
    <property type="evidence" value="ECO:0007669"/>
    <property type="project" value="TreeGrafter"/>
</dbReference>
<dbReference type="InterPro" id="IPR023753">
    <property type="entry name" value="FAD/NAD-binding_dom"/>
</dbReference>
<dbReference type="EMBL" id="CP021111">
    <property type="protein sequence ID" value="ARP96838.1"/>
    <property type="molecule type" value="Genomic_DNA"/>
</dbReference>
<dbReference type="Pfam" id="PF14759">
    <property type="entry name" value="Reductase_C"/>
    <property type="match status" value="1"/>
</dbReference>
<dbReference type="PRINTS" id="PR00368">
    <property type="entry name" value="FADPNR"/>
</dbReference>
<dbReference type="PRINTS" id="PR00469">
    <property type="entry name" value="PNDRDTASEII"/>
</dbReference>
<evidence type="ECO:0000259" key="5">
    <source>
        <dbReference type="Pfam" id="PF07992"/>
    </source>
</evidence>
<name>A0A1W6ZHG7_9BORD</name>
<dbReference type="InterPro" id="IPR050446">
    <property type="entry name" value="FAD-oxidoreductase/Apoptosis"/>
</dbReference>
<dbReference type="InterPro" id="IPR028202">
    <property type="entry name" value="Reductase_C"/>
</dbReference>
<feature type="domain" description="Reductase C-terminal" evidence="6">
    <location>
        <begin position="321"/>
        <end position="377"/>
    </location>
</feature>
<gene>
    <name evidence="7" type="ORF">CAL15_22210</name>
</gene>
<keyword evidence="8" id="KW-1185">Reference proteome</keyword>
<dbReference type="SUPFAM" id="SSF51905">
    <property type="entry name" value="FAD/NAD(P)-binding domain"/>
    <property type="match status" value="1"/>
</dbReference>
<dbReference type="Gene3D" id="3.30.390.30">
    <property type="match status" value="1"/>
</dbReference>
<reference evidence="7 8" key="1">
    <citation type="submission" date="2017-05" db="EMBL/GenBank/DDBJ databases">
        <title>Complete and WGS of Bordetella genogroups.</title>
        <authorList>
            <person name="Spilker T."/>
            <person name="LiPuma J."/>
        </authorList>
    </citation>
    <scope>NUCLEOTIDE SEQUENCE [LARGE SCALE GENOMIC DNA]</scope>
    <source>
        <strain evidence="7 8">AU7206</strain>
    </source>
</reference>